<dbReference type="SUPFAM" id="SSF46997">
    <property type="entry name" value="Bacterial immunoglobulin/albumin-binding domains"/>
    <property type="match status" value="5"/>
</dbReference>
<feature type="domain" description="Extracellular matrix-binding protein ebh GA module" evidence="5">
    <location>
        <begin position="2838"/>
        <end position="2896"/>
    </location>
</feature>
<feature type="domain" description="Extracellular matrix-binding protein ebh GA module" evidence="5">
    <location>
        <begin position="5388"/>
        <end position="5443"/>
    </location>
</feature>
<dbReference type="Gene3D" id="1.20.5.420">
    <property type="entry name" value="Immunoglobulin FC, subunit C"/>
    <property type="match status" value="2"/>
</dbReference>
<feature type="domain" description="Extracellular matrix-binding protein ebh GA module" evidence="5">
    <location>
        <begin position="3219"/>
        <end position="3279"/>
    </location>
</feature>
<feature type="coiled-coil region" evidence="1">
    <location>
        <begin position="5623"/>
        <end position="5699"/>
    </location>
</feature>
<dbReference type="InterPro" id="IPR009063">
    <property type="entry name" value="Ig/albumin-bd_sf"/>
</dbReference>
<feature type="domain" description="Extracellular matrix-binding protein ebh GA module" evidence="5">
    <location>
        <begin position="4141"/>
        <end position="4200"/>
    </location>
</feature>
<feature type="compositionally biased region" description="Basic and acidic residues" evidence="2">
    <location>
        <begin position="4866"/>
        <end position="4886"/>
    </location>
</feature>
<dbReference type="Pfam" id="PF01468">
    <property type="entry name" value="GA"/>
    <property type="match status" value="14"/>
</dbReference>
<feature type="transmembrane region" description="Helical" evidence="3">
    <location>
        <begin position="12"/>
        <end position="31"/>
    </location>
</feature>
<feature type="domain" description="Extracellular matrix-binding protein ebh GA module" evidence="5">
    <location>
        <begin position="1671"/>
        <end position="1730"/>
    </location>
</feature>
<keyword evidence="4" id="KW-0732">Signal</keyword>
<feature type="domain" description="Extracellular matrix-binding protein ebh GA module" evidence="5">
    <location>
        <begin position="3488"/>
        <end position="3550"/>
    </location>
</feature>
<dbReference type="Pfam" id="PF07554">
    <property type="entry name" value="FIVAR"/>
    <property type="match status" value="10"/>
</dbReference>
<feature type="compositionally biased region" description="Basic and acidic residues" evidence="2">
    <location>
        <begin position="4910"/>
        <end position="4938"/>
    </location>
</feature>
<feature type="compositionally biased region" description="Basic and acidic residues" evidence="2">
    <location>
        <begin position="6138"/>
        <end position="6159"/>
    </location>
</feature>
<feature type="coiled-coil region" evidence="1">
    <location>
        <begin position="3858"/>
        <end position="3889"/>
    </location>
</feature>
<feature type="compositionally biased region" description="Basic and acidic residues" evidence="2">
    <location>
        <begin position="5171"/>
        <end position="5196"/>
    </location>
</feature>
<feature type="coiled-coil region" evidence="1">
    <location>
        <begin position="5083"/>
        <end position="5110"/>
    </location>
</feature>
<protein>
    <recommendedName>
        <fullName evidence="5">Extracellular matrix-binding protein ebh GA module domain-containing protein</fullName>
    </recommendedName>
</protein>
<feature type="chain" id="PRO_5046094810" description="Extracellular matrix-binding protein ebh GA module domain-containing protein" evidence="4">
    <location>
        <begin position="22"/>
        <end position="6685"/>
    </location>
</feature>
<gene>
    <name evidence="6" type="ORF">Q8852_02845</name>
</gene>
<dbReference type="Gene3D" id="1.20.120.1850">
    <property type="entry name" value="Ebh helix bundles repeating unit (S and A modules)"/>
    <property type="match status" value="24"/>
</dbReference>
<evidence type="ECO:0000259" key="5">
    <source>
        <dbReference type="SMART" id="SM00844"/>
    </source>
</evidence>
<feature type="region of interest" description="Disordered" evidence="2">
    <location>
        <begin position="5771"/>
        <end position="5919"/>
    </location>
</feature>
<feature type="domain" description="Extracellular matrix-binding protein ebh GA module" evidence="5">
    <location>
        <begin position="4266"/>
        <end position="4325"/>
    </location>
</feature>
<dbReference type="RefSeq" id="WP_305937672.1">
    <property type="nucleotide sequence ID" value="NZ_CP132191.1"/>
</dbReference>
<feature type="domain" description="Extracellular matrix-binding protein ebh GA module" evidence="5">
    <location>
        <begin position="2962"/>
        <end position="3021"/>
    </location>
</feature>
<feature type="domain" description="Extracellular matrix-binding protein ebh GA module" evidence="5">
    <location>
        <begin position="4016"/>
        <end position="4075"/>
    </location>
</feature>
<feature type="domain" description="Extracellular matrix-binding protein ebh GA module" evidence="5">
    <location>
        <begin position="5509"/>
        <end position="5562"/>
    </location>
</feature>
<feature type="coiled-coil region" evidence="1">
    <location>
        <begin position="2230"/>
        <end position="2257"/>
    </location>
</feature>
<reference evidence="6" key="1">
    <citation type="submission" date="2023-08" db="EMBL/GenBank/DDBJ databases">
        <title>Complete genome sequence of Mycoplasma seminis 2200.</title>
        <authorList>
            <person name="Spergser J."/>
        </authorList>
    </citation>
    <scope>NUCLEOTIDE SEQUENCE [LARGE SCALE GENOMIC DNA]</scope>
    <source>
        <strain evidence="6">2200</strain>
    </source>
</reference>
<feature type="domain" description="Extracellular matrix-binding protein ebh GA module" evidence="5">
    <location>
        <begin position="3872"/>
        <end position="3932"/>
    </location>
</feature>
<feature type="compositionally biased region" description="Basic and acidic residues" evidence="2">
    <location>
        <begin position="5242"/>
        <end position="5264"/>
    </location>
</feature>
<accession>A0ABY9H9H4</accession>
<feature type="coiled-coil region" evidence="1">
    <location>
        <begin position="5264"/>
        <end position="5291"/>
    </location>
</feature>
<feature type="coiled-coil region" evidence="1">
    <location>
        <begin position="2712"/>
        <end position="2739"/>
    </location>
</feature>
<dbReference type="EMBL" id="CP132191">
    <property type="protein sequence ID" value="WLP85235.1"/>
    <property type="molecule type" value="Genomic_DNA"/>
</dbReference>
<feature type="coiled-coil region" evidence="1">
    <location>
        <begin position="3540"/>
        <end position="3567"/>
    </location>
</feature>
<evidence type="ECO:0000313" key="6">
    <source>
        <dbReference type="EMBL" id="WLP85235.1"/>
    </source>
</evidence>
<feature type="compositionally biased region" description="Basic and acidic residues" evidence="2">
    <location>
        <begin position="5203"/>
        <end position="5229"/>
    </location>
</feature>
<dbReference type="SMART" id="SM00844">
    <property type="entry name" value="GA"/>
    <property type="match status" value="19"/>
</dbReference>
<feature type="region of interest" description="Disordered" evidence="2">
    <location>
        <begin position="4910"/>
        <end position="5023"/>
    </location>
</feature>
<feature type="compositionally biased region" description="Basic and acidic residues" evidence="2">
    <location>
        <begin position="6067"/>
        <end position="6092"/>
    </location>
</feature>
<evidence type="ECO:0000256" key="2">
    <source>
        <dbReference type="SAM" id="MobiDB-lite"/>
    </source>
</evidence>
<evidence type="ECO:0000256" key="3">
    <source>
        <dbReference type="SAM" id="Phobius"/>
    </source>
</evidence>
<dbReference type="Proteomes" id="UP001237011">
    <property type="component" value="Chromosome"/>
</dbReference>
<feature type="region of interest" description="Disordered" evidence="2">
    <location>
        <begin position="6067"/>
        <end position="6159"/>
    </location>
</feature>
<sequence length="6685" mass="747805">MKDKNLTKATKVILVASGATAVVGPTMLFTISADLGDKADDVFEANNVINLLNNDANTLQYRNVKLLNYGKKWKDNVSLSDSQNAGLVKFKLADVFDNEHKNFRQPTPAEAEKLIQDKLNADGEQDWSLEFESEGLIQGNKYALGDRTYGIALSNDLEIIPGSISFKIDYQDLNDISSSGFADLSKYPYDATDSGAFFVVANKNGNYVGNRVNTIGHSSDGRTKSYKDLGSVNFDFSNNTNVIGSYATNNLSDLNLGKDKYDPKIDGIEYVEKSATDANNFVLSSLLDKKEGKFGFGLRDLVSYQTLTNESISKNVLSDNFGSAFLIHLDDGKVESTKLAGKVNITFKTRKKAHASKLYGENNSFVSGIFNIAAPYEEKGDEKYAELDDLRNTATQATYASQISAATIALASYNQVSNTEIDLTEIAKDDANLPETDYLVVITDQNNQPLYSKHLDFQRLESETKEYKTKILLSLDDAKEFLADSNNKIYLLPTFGKEDEDEQLIALAKSAYAMSYDSKYGQEMQYDAKKNAYTAKVSYALSKLQKEKNNLINNFDKLVNIFDDEHFKSTITPEQKQALITAISQDLNPHDFFDKLFINIKSQKTLPTNDPETVTVIEQQEKAIAFWQNTISLVNSTNIQIAEVNKLLPEIKNKLIYQASSETNKKLYDELIEKYNQAIKNTLPVFVINNNDIKNDTITGPYFYDNPEKSVNFPIETNVSKIDQLCVEILDYKYLDGISNVIEKQIKNSKFLSNSAKLEKVKTLKLEQTSQTDFANKQPESILRAELHSLYVEELGELERNKPTGVTEDEFKAIYNAINENNDINAQFDENIYLASLKLRKIQDVKNLNNISQEIKTEFVKEITKAQNEAEINSTFTSANNVSKLAFILAQKVAQAKDIQSRNAFRTLSQDQKEQFNNYLAQGLNRLENDSESNTKEASKLQDAIKALENAFALCKWLNKNLNEFKYEAEMQIQNVPWLAPYHFKTLIKRIRQAQDTNTIEDVLADIDEFKSLELKLKAHYSDYKYNQYLEKYIGIVNAINTYEYLYQLPDFQILFDKANPNSDDNKFNRKIEEFKNWNKSFTDEEFLKMIDSYAVYVDIWAGYSDGQLESYYFWTAPDGKIQHIYGDDTLGYYIAEFMQIMSLDPLTNEFDETAVRPWARGGYGDSCPAFPNPFSRILQETGFRFDISRYTSGIHQNDDESKKLKSKLEKEKDWIRELGLWSHSQNLVFIKDIIKLSNPEAKKQMLIAAQYQDELEKALKAILDYNDNFVNNNEINKYTVLSALNYTNAIEALQIQASIGNREEFVTKKLPEYIEKLQQALANVADAKNKLLVISEAEPENKDAELVELNKKAKETYEKYGIRKWGYFVSLDNEGVAKLIKEKFPDYRREKQFKYAIGTFSNMWSVLNDYFEFPDRLKAEQKEMFKNPDKLASFLHNGIDAFTKLSGYIILEMRAKYGDNLVWDKETNDEAEFIHDVLNQPIAWNISEGDEHNLTTDTGLFLKYLLKYNKERKSALSKAAEKIETEFTSIKGKLAEYFIEILNNGYTTSNKFVDGGRLAIDIDRGDVADDFDRTDQYVDTRIKTKEELDSFMFIVSQYKDVLEQLQQDITKADVLLKDVKYLNADKSAKKNFLDAISNIKQYQHFMETLDAAIEFNSYLTQLEQAHAAYVSASEALNGQGRLEREIPELNKQLNISLDQFTDKQKEVVTSKVAQAKNFETIEDIQNIASRINSALKQAKELLESLKQIKTTTNYKLASETNQNKFNTAIEKLQNIILDDNIYEKETQLSNTVALISNAAEMLNGDDNFNNKKLDLINTINNSLFNKAQRNNLITQALNATSQNISNLKYEVDALRTNLDILRKGFELFNQQYANNIAYMNASDQQANKLRDILETVRNVLNNQSDRSVANKESENANYLTADSIQKLGNELSAAISGLDGVTNTNRIIDELKKEISNSNLNEEIKQSLINKINQDNFRNIDTEFRQVLDILNRVKATNTDLLALINDPSLNAYVSDEYKDIHASLIDKLNQQTKETEKLSSIAVYENNINKVLSQINLNATKARMSASANKAWITQRLQNIKPSLSEEKFNDLQDIVSKATSLNQILGAFAQTNKEIADELAKAIAQGIAQLNAAKLENVSNIQKDFYASLIQGTFNPNKIAAFAADVNELDEVMKKINIEISRKESLKKIIEDFKELERSLIHKEHPEIWFEDRLRMEVFASHAQDFANEYLTAINNAETTIKSKEKNKELIDLEEAKSILSGIEEHKDKLMKHLNNAYYREMLEKNKSLTSGQKKVLLAELDKIHFFDENNLLNINAIFQGNEWYNKYHDLSWKMSMIREDLPKAYEVRKTLKYIHATVGTKEEPGIKMLFDNVISESEKIIQDDSEVIDYKFISQLAMNLRYYPTDLDGLTNLQNAIYEEIKKSYLNPQQKDYYTWLIILPAFVIDFEENHRSDFDKLNQKMKEIKEYVKNIPENLTSLFKYTLADDDKKKAYDAAKVNIDNLISDKWDKDGREHNYDYAKAEEFYSKYKATYEALNGNKKIEDKQKEVIDRFKDLKYLSVAQKEALTTLVNSKQTIEEIAAVDTQASELNEAMKSLQEVETDAIAYKVNNNYKFADADKKTTFDNLLSSLDEERKQPKGIKSIVVADINSKATDITNAKNALNGENNLEAAKKAIDALQNLYDGEASGFKSELIIQTSKAGLDEVVKRAKAKDAANLAENAARLEKEIRKLTQLTTIQQDDAIDTIKSLDTIAKQNNEFTSNVTPLASSMSTLRNAIGKQYDDTKASKDYLSAPEKNKKSYDAAVKEGKDAIANETKANVLRKAKVDEINAKIAAALDSLDGNEAFDKEKAELDKYVAHAALTKGQNAKLKSLYENAKTIAELHEVKTTAEKLINQMQLLRSEIISSKAVKTTADYLYANETTKSPFDVALTNALAAIEDSYEVIVADTINSLHTTLASTRKALDGDEKLAQEKQALKDLINNATSRLNAKQKADLISEVDAATYLTIAQVSTNVKAYISSMQGLWNLHNDYINLTKVTESIKYTEASQEFKQAYDSAIKAAGDLLVSTSEKSTPEEIDTLKAKLLAAYNALNGQKVVDDQLQTYKADLSQFKALTAAQVTYGENMLQKAAKVSLAQLTQDYNTIKSVNDAQATLLTYLTKEAIDSIKQSQAYKLSSSQLQQAYDSSIATAQSWYDAQNTITTNEQAIAKTKAITDAIDALKHAVKDFEDKKAQYILDVDTYTYLNAKQKQVAKTAAANINSWDELTTAKNNLSALNNSMLTMINTIADAKGTPSNVASGVKQVKFEDSVFNSTKYIDATDNSAYTNLVNKWEGIVDLNSQTDATKVQVDAAIEEIKRLEGLLDGVAKRDEVIKDLLNNFKLNKFEHLNNAQVTHFTGLISQAKTIAKANEINSQASAVNTQMGLIKELLSKKSTAALANDAKYKYASATSKATYEAKYNEISTKVANDNLSVSDINELIKQLNAAYDALDGSQELIDHRDQLTADLSKLEYLTPKQRKHYENEINKVSNSKELMDSKYALASALNEQMKELRAQITKAEAIKTKIEYINASTTNNGVKGTKEAFEDALLIANNIKSDKVLETDASVVATDANALKEAIKALDGRIRFNQAKEKLINDIETSILNNAQKAALKEKVNKVTDETYTQLDSIREEFTTLVSSMQQLKDEVVKIPADLETSVNYLWAENKATYKNAKTAADTVLNKTLGENKSAAQVDAIKQDLIDQYAKLNGNAMLNLYRQTAKAKVKATSLPNSIKNAICGVIDTLETKDSIDEQVTKAQKLAKASEDLLATIQKADTLKTTNDYLAAKTADKTTFDTVLNTAKANYVNNELKADATEAKLVQDKNDLEEAMSNLKAQSKEFVDEKLKANDVILADKYLNAGQKAHFKDLINSAQSSESIATIKTTASNTNDKMLELYNKIADVIATQENLPEGIKDVKLADAIISQVKYLNATAAKKSALDDAISEGQKVAKVTSNVNADVNQITKLISAIDSAINALDGQNRIDEAIKKFNLDISKLTYLNVAQKEYINTQVAQATSNDAINTIYQAAVELNDSMKSLHDLISDTAVEKVTITHDYIEADETFKAAYDGAINQAKPRYQGENLSNKQVQDIVIDIKAKIAALNGDEKLQSAIASAESTIKAKAYLTNSQKDALIKEVKKAKLIAEVSGVLAHASSLDTAMQKLRGVIPQANLAKATNNYAYASAKVKSAFEKALEAATNAIVETYSVTDVAKVQAIAKELQKAMDALDGDKQFSQAKNALLDKINTSHLNNAQKDHFRTRVNAAETTLADLSTIETDLDNLDVSMVALDKALKAVLAKEKAQPNKLAWADNAKEYLFRKDRASKTLNPEQGENLDKASVDKTARLLDEEFEKLNGLEKLQQYRDAAKAKVNTTSLPEAIKDIYNNEIDSLDTKEGIDAQVKLAQDLDAAVTDTKAAMSEAQNLKVTDKYSKATAESKQALDSALSEAETLFDKNKDVKSTTTVEQLKSAASAIRKAISSLEAEIHDVDTLREQVDDFINKLPYLSDTQKEKLNKKLSTATTKAQIAQIKTDTVELNNAMKLLREAQGTIATTKATNNYKYATKAIKQAYDTAVTNIETAKDADYPSIITSEITKLTTDLTSVVLDGDNNLQSAKDKIAKLQNISKEQKDKFLEKVNDALDNEELITIVNLAQGIDANMKLLKEAKVKADALKVRVSNPENKAVPHKETQVTELAQTFLAYEAQTVKANELIALEDLSQSAQELDKAVKDLQITNTKAQKLIDDANNELEALISKVVVKENPSTELAASLKKAQELLAQAKVENSSTKVIDVLEVTFKLSVDFRKEPIRDALKTIPDELKKNPDFKKNVLDPVDDVLKDPDPSDDDIDKAIKIIDDGIKKKPIYDKIDEIDKDRDKDKEKPGDGTNPDDKKPGDGTNPDQGDKDKPGTNPDDKEKPGDGTKPDQGDKEKPSDGDKDKPGTNPDDKEKPGDKDPIDKIIDELKPELPYNPDKKPDPDVIDKLIKDADNKLEREKLRKVIKIAEAIAEPSDGLKDRLKAAKEIVNDNSTTTQQLKTARINLEEEINKNSLRNTIKQAEKLRNRLLGEKSKKLRDKLDKELNPAKEVAANVNATKPAIDEADKNLKRTIAEILKEINKVTDDLRKEIDDLKKTNPDPSDKLKDTINDVDKDLKNPDTPVDDLEKDKDKLKDRKRKDDLDKEIEKAPEPSKPVPDLPPVTDDSRKISDDPNVPDKEIDKQTDKQRLYNAKVNAINEIEKLQNINNAQKAQLIADVVDANSIAEVNEVTKKAKALDASMKALADYIQTIPAELKVSPIVAKIFTLSEPGKQKAYLDNFNTANALIKKESGPVYKTNLASEVDELKVALEKAKNALDGTTVTSDVEDFIGKLAYLSDTQKGKLKDKLAQATAGSVIVQIKANATELNDAMKLLREAQVTIPVTKATNNYKYATPSVKESYDTAVTNIETAKKADYPSIITSEITKLTTDLTNVKLDGETNLSNALTTIRNLKNLSEAQKAKFIEKANAANDYEELFKVVKLAQGIDANIKLLKEAKVKADALKVRVSNPENKVVPHKETQVTELAQTFSAYETQTAKANELIALEDLSQSAQELDKALKDLQATNTKAQKLIDDVNNELESLISKVVAKENPSTELATSLKKAQELLAQAKAENSSTKVIDVLEVTFKLSVDFRKEPIRDALKTVPEELKKNPDFKKNVLDPVDEVLKDPDPSDDDIDKAIKIIDDGIKKKPIYDKIDEIDKDRDKDKEKPGTNPDDKENPGDGTKPDQGDKEKPDDGTNPDDKKPGDGTNPDQGDKDKPGTNPDDKEKPSDGDKEKPGDGTNPDQGDKEKPGDGDKDKPGSNPDDKVKPGDKDPIDKIIDELKPELPYNPDKKPDPDVIDKLIKDADNKLEREKLRKVIKIAEAIAEPSDGLKDRLKAAKEIVDDNSATTQQLKTARINLEEEINKNSLRNTIKQAEKLRNRLLGEKSKKLRDKLDKDLNPAKEVAANVNATKPAIDEADQNLKRTIAEILKEINKVTDDLRKEIDDLKKTNPDPSDKLKDTINDVDKDLKNPDTPVDDLEKDKDKLKDRKRKDDLDKEIEKAPEPSKPVPGLPPVTDDSRKISDDPNVPDKEIDKQTDKQRLYNAKVNAINEIEKLQNINNAQKVQLKADVVAANSIAEVNEITKKAKALDASMKALADYIQTIPAELKVSPIVAKIFTLSEPDKQKAYLDNFNTANALIKKESGPVYKTNLASEVDELKVALEKAKNALDGEEIDKKIETIIDQITQKLPQVAEVIKSNNFINSPTALQNRLTQATNDAKALVESYNKHVNINSDMLNKVTNALKDMTTYQAEVNKFSGEKFTDKNGKQIPEIVNWIEKNASFLSKNATSQAKDRYNTTESFVAANKVKEDILAQIKSLKDKAQLIVSEIKDILSLLPARNLDTSSRISNIANVLNEIKPQIEETYADKLQNSFNSVQRIAQLNDMLNTHLNSDINAESTKQHQRDMLSQVAQNNSHANDVFEDSLSDLIASSSAKMSQHIQDTIDLARLLKEAKNKEQFNQIASRYITNYPKFNDLFTAVNKAGYFDVFASEDKLTKDQVAAMKSLAASPAYKEADMLFQSAIKTNIDAVRQSNPALWASLTVIGVLSWIGAMFLYVFKIKK</sequence>
<feature type="transmembrane region" description="Helical" evidence="3">
    <location>
        <begin position="6659"/>
        <end position="6681"/>
    </location>
</feature>
<keyword evidence="3" id="KW-1133">Transmembrane helix</keyword>
<feature type="compositionally biased region" description="Basic and acidic residues" evidence="2">
    <location>
        <begin position="6099"/>
        <end position="6125"/>
    </location>
</feature>
<feature type="compositionally biased region" description="Basic and acidic residues" evidence="2">
    <location>
        <begin position="4945"/>
        <end position="5023"/>
    </location>
</feature>
<feature type="region of interest" description="Disordered" evidence="2">
    <location>
        <begin position="4866"/>
        <end position="4893"/>
    </location>
</feature>
<name>A0ABY9H9H4_9MOLU</name>
<dbReference type="InterPro" id="IPR020840">
    <property type="entry name" value="Extracell_matrix-bd_GA"/>
</dbReference>
<feature type="domain" description="Extracellular matrix-binding protein ebh GA module" evidence="5">
    <location>
        <begin position="2533"/>
        <end position="2592"/>
    </location>
</feature>
<feature type="domain" description="Extracellular matrix-binding protein ebh GA module" evidence="5">
    <location>
        <begin position="2660"/>
        <end position="2765"/>
    </location>
</feature>
<proteinExistence type="predicted"/>
<feature type="coiled-coil region" evidence="1">
    <location>
        <begin position="924"/>
        <end position="951"/>
    </location>
</feature>
<dbReference type="PANTHER" id="PTHR23159:SF31">
    <property type="entry name" value="CENTROSOME-ASSOCIATED PROTEIN CEP250 ISOFORM X1"/>
    <property type="match status" value="1"/>
</dbReference>
<feature type="domain" description="Extracellular matrix-binding protein ebh GA module" evidence="5">
    <location>
        <begin position="4645"/>
        <end position="4698"/>
    </location>
</feature>
<keyword evidence="1" id="KW-0175">Coiled coil</keyword>
<feature type="domain" description="Extracellular matrix-binding protein ebh GA module" evidence="5">
    <location>
        <begin position="3379"/>
        <end position="3422"/>
    </location>
</feature>
<feature type="signal peptide" evidence="4">
    <location>
        <begin position="1"/>
        <end position="21"/>
    </location>
</feature>
<dbReference type="InterPro" id="IPR002988">
    <property type="entry name" value="GA_module"/>
</dbReference>
<feature type="coiled-coil region" evidence="1">
    <location>
        <begin position="4759"/>
        <end position="4828"/>
    </location>
</feature>
<dbReference type="PANTHER" id="PTHR23159">
    <property type="entry name" value="CENTROSOMAL PROTEIN 2"/>
    <property type="match status" value="1"/>
</dbReference>
<keyword evidence="3" id="KW-0812">Transmembrane</keyword>
<feature type="compositionally biased region" description="Basic and acidic residues" evidence="2">
    <location>
        <begin position="5865"/>
        <end position="5919"/>
    </location>
</feature>
<feature type="domain" description="Extracellular matrix-binding protein ebh GA module" evidence="5">
    <location>
        <begin position="6153"/>
        <end position="6209"/>
    </location>
</feature>
<organism evidence="6 7">
    <name type="scientific">Mycoplasma seminis</name>
    <dbReference type="NCBI Taxonomy" id="512749"/>
    <lineage>
        <taxon>Bacteria</taxon>
        <taxon>Bacillati</taxon>
        <taxon>Mycoplasmatota</taxon>
        <taxon>Mollicutes</taxon>
        <taxon>Mycoplasmataceae</taxon>
        <taxon>Mycoplasma</taxon>
    </lineage>
</organism>
<keyword evidence="7" id="KW-1185">Reference proteome</keyword>
<feature type="domain" description="Extracellular matrix-binding protein ebh GA module" evidence="5">
    <location>
        <begin position="4519"/>
        <end position="4579"/>
    </location>
</feature>
<feature type="coiled-coil region" evidence="1">
    <location>
        <begin position="6160"/>
        <end position="6187"/>
    </location>
</feature>
<feature type="coiled-coil region" evidence="1">
    <location>
        <begin position="5979"/>
        <end position="6006"/>
    </location>
</feature>
<feature type="domain" description="Extracellular matrix-binding protein ebh GA module" evidence="5">
    <location>
        <begin position="5257"/>
        <end position="5313"/>
    </location>
</feature>
<feature type="domain" description="Extracellular matrix-binding protein ebh GA module" evidence="5">
    <location>
        <begin position="3620"/>
        <end position="3680"/>
    </location>
</feature>
<evidence type="ECO:0000256" key="4">
    <source>
        <dbReference type="SAM" id="SignalP"/>
    </source>
</evidence>
<feature type="coiled-coil region" evidence="1">
    <location>
        <begin position="1722"/>
        <end position="1752"/>
    </location>
</feature>
<evidence type="ECO:0000256" key="1">
    <source>
        <dbReference type="SAM" id="Coils"/>
    </source>
</evidence>
<keyword evidence="3" id="KW-0472">Membrane</keyword>
<feature type="compositionally biased region" description="Basic and acidic residues" evidence="2">
    <location>
        <begin position="5771"/>
        <end position="5826"/>
    </location>
</feature>
<feature type="coiled-coil region" evidence="1">
    <location>
        <begin position="6270"/>
        <end position="6297"/>
    </location>
</feature>
<feature type="coiled-coil region" evidence="1">
    <location>
        <begin position="2972"/>
        <end position="2999"/>
    </location>
</feature>
<feature type="region of interest" description="Disordered" evidence="2">
    <location>
        <begin position="5171"/>
        <end position="5264"/>
    </location>
</feature>
<feature type="compositionally biased region" description="Basic and acidic residues" evidence="2">
    <location>
        <begin position="5833"/>
        <end position="5858"/>
    </location>
</feature>
<evidence type="ECO:0000313" key="7">
    <source>
        <dbReference type="Proteomes" id="UP001237011"/>
    </source>
</evidence>